<evidence type="ECO:0000256" key="3">
    <source>
        <dbReference type="ARBA" id="ARBA00022723"/>
    </source>
</evidence>
<keyword evidence="2 11" id="KW-0444">Lipid biosynthesis</keyword>
<evidence type="ECO:0000256" key="6">
    <source>
        <dbReference type="ARBA" id="ARBA00022964"/>
    </source>
</evidence>
<evidence type="ECO:0000256" key="9">
    <source>
        <dbReference type="ARBA" id="ARBA00023160"/>
    </source>
</evidence>
<proteinExistence type="inferred from homology"/>
<evidence type="ECO:0000256" key="4">
    <source>
        <dbReference type="ARBA" id="ARBA00022767"/>
    </source>
</evidence>
<dbReference type="InterPro" id="IPR036392">
    <property type="entry name" value="PLAT/LH2_dom_sf"/>
</dbReference>
<dbReference type="PRINTS" id="PR00087">
    <property type="entry name" value="LIPOXYGENASE"/>
</dbReference>
<dbReference type="InterPro" id="IPR020834">
    <property type="entry name" value="LipOase_CS"/>
</dbReference>
<evidence type="ECO:0000256" key="7">
    <source>
        <dbReference type="ARBA" id="ARBA00023002"/>
    </source>
</evidence>
<dbReference type="SUPFAM" id="SSF49723">
    <property type="entry name" value="Lipase/lipooxygenase domain (PLAT/LH2 domain)"/>
    <property type="match status" value="1"/>
</dbReference>
<comment type="caution">
    <text evidence="15">The sequence shown here is derived from an EMBL/GenBank/DDBJ whole genome shotgun (WGS) entry which is preliminary data.</text>
</comment>
<feature type="region of interest" description="Disordered" evidence="12">
    <location>
        <begin position="55"/>
        <end position="79"/>
    </location>
</feature>
<evidence type="ECO:0000259" key="14">
    <source>
        <dbReference type="PROSITE" id="PS51393"/>
    </source>
</evidence>
<dbReference type="InterPro" id="IPR036226">
    <property type="entry name" value="LipOase_C_sf"/>
</dbReference>
<dbReference type="PRINTS" id="PR00468">
    <property type="entry name" value="PLTLPOXGNASE"/>
</dbReference>
<reference evidence="15" key="2">
    <citation type="submission" date="2021-12" db="EMBL/GenBank/DDBJ databases">
        <title>Resequencing data analysis of finger millet.</title>
        <authorList>
            <person name="Hatakeyama M."/>
            <person name="Aluri S."/>
            <person name="Balachadran M.T."/>
            <person name="Sivarajan S.R."/>
            <person name="Poveda L."/>
            <person name="Shimizu-Inatsugi R."/>
            <person name="Schlapbach R."/>
            <person name="Sreeman S.M."/>
            <person name="Shimizu K.K."/>
        </authorList>
    </citation>
    <scope>NUCLEOTIDE SEQUENCE</scope>
</reference>
<dbReference type="GO" id="GO:0046872">
    <property type="term" value="F:metal ion binding"/>
    <property type="evidence" value="ECO:0007669"/>
    <property type="project" value="UniProtKB-UniRule"/>
</dbReference>
<dbReference type="InterPro" id="IPR027433">
    <property type="entry name" value="Lipoxygenase_dom_3"/>
</dbReference>
<dbReference type="InterPro" id="IPR013819">
    <property type="entry name" value="LipOase_C"/>
</dbReference>
<accession>A0AAV5BRJ6</accession>
<evidence type="ECO:0000256" key="11">
    <source>
        <dbReference type="RuleBase" id="RU003975"/>
    </source>
</evidence>
<keyword evidence="9 11" id="KW-0275">Fatty acid biosynthesis</keyword>
<evidence type="ECO:0000313" key="15">
    <source>
        <dbReference type="EMBL" id="GJM88233.1"/>
    </source>
</evidence>
<dbReference type="GO" id="GO:0031408">
    <property type="term" value="P:oxylipin biosynthetic process"/>
    <property type="evidence" value="ECO:0007669"/>
    <property type="project" value="UniProtKB-UniRule"/>
</dbReference>
<dbReference type="InterPro" id="IPR001024">
    <property type="entry name" value="PLAT/LH2_dom"/>
</dbReference>
<keyword evidence="7" id="KW-0560">Oxidoreductase</keyword>
<dbReference type="Proteomes" id="UP001054889">
    <property type="component" value="Unassembled WGS sequence"/>
</dbReference>
<dbReference type="PROSITE" id="PS00081">
    <property type="entry name" value="LIPOXYGENASE_2"/>
    <property type="match status" value="1"/>
</dbReference>
<evidence type="ECO:0000256" key="1">
    <source>
        <dbReference type="ARBA" id="ARBA00009419"/>
    </source>
</evidence>
<dbReference type="Pfam" id="PF00305">
    <property type="entry name" value="Lipoxygenase"/>
    <property type="match status" value="1"/>
</dbReference>
<dbReference type="PANTHER" id="PTHR11771">
    <property type="entry name" value="LIPOXYGENASE"/>
    <property type="match status" value="1"/>
</dbReference>
<organism evidence="15 16">
    <name type="scientific">Eleusine coracana subsp. coracana</name>
    <dbReference type="NCBI Taxonomy" id="191504"/>
    <lineage>
        <taxon>Eukaryota</taxon>
        <taxon>Viridiplantae</taxon>
        <taxon>Streptophyta</taxon>
        <taxon>Embryophyta</taxon>
        <taxon>Tracheophyta</taxon>
        <taxon>Spermatophyta</taxon>
        <taxon>Magnoliopsida</taxon>
        <taxon>Liliopsida</taxon>
        <taxon>Poales</taxon>
        <taxon>Poaceae</taxon>
        <taxon>PACMAD clade</taxon>
        <taxon>Chloridoideae</taxon>
        <taxon>Cynodonteae</taxon>
        <taxon>Eleusininae</taxon>
        <taxon>Eleusine</taxon>
    </lineage>
</organism>
<dbReference type="Gene3D" id="3.10.450.60">
    <property type="match status" value="1"/>
</dbReference>
<dbReference type="InterPro" id="IPR001246">
    <property type="entry name" value="LipOase_plant"/>
</dbReference>
<name>A0AAV5BRJ6_ELECO</name>
<keyword evidence="4 11" id="KW-0925">Oxylipin biosynthesis</keyword>
<comment type="similarity">
    <text evidence="1 11">Belongs to the lipoxygenase family.</text>
</comment>
<reference evidence="15" key="1">
    <citation type="journal article" date="2018" name="DNA Res.">
        <title>Multiple hybrid de novo genome assembly of finger millet, an orphan allotetraploid crop.</title>
        <authorList>
            <person name="Hatakeyama M."/>
            <person name="Aluri S."/>
            <person name="Balachadran M.T."/>
            <person name="Sivarajan S.R."/>
            <person name="Patrignani A."/>
            <person name="Gruter S."/>
            <person name="Poveda L."/>
            <person name="Shimizu-Inatsugi R."/>
            <person name="Baeten J."/>
            <person name="Francoijs K.J."/>
            <person name="Nataraja K.N."/>
            <person name="Reddy Y.A.N."/>
            <person name="Phadnis S."/>
            <person name="Ravikumar R.L."/>
            <person name="Schlapbach R."/>
            <person name="Sreeman S.M."/>
            <person name="Shimizu K.K."/>
        </authorList>
    </citation>
    <scope>NUCLEOTIDE SEQUENCE</scope>
</reference>
<dbReference type="SMART" id="SM00308">
    <property type="entry name" value="LH2"/>
    <property type="match status" value="1"/>
</dbReference>
<dbReference type="Gene3D" id="4.10.375.10">
    <property type="entry name" value="Lipoxygenase-1, Domain 2"/>
    <property type="match status" value="1"/>
</dbReference>
<dbReference type="Pfam" id="PF01477">
    <property type="entry name" value="PLAT"/>
    <property type="match status" value="1"/>
</dbReference>
<evidence type="ECO:0000256" key="2">
    <source>
        <dbReference type="ARBA" id="ARBA00022516"/>
    </source>
</evidence>
<evidence type="ECO:0000259" key="13">
    <source>
        <dbReference type="PROSITE" id="PS50095"/>
    </source>
</evidence>
<evidence type="ECO:0000313" key="16">
    <source>
        <dbReference type="Proteomes" id="UP001054889"/>
    </source>
</evidence>
<keyword evidence="6" id="KW-0223">Dioxygenase</keyword>
<dbReference type="PROSITE" id="PS50095">
    <property type="entry name" value="PLAT"/>
    <property type="match status" value="1"/>
</dbReference>
<dbReference type="EMBL" id="BQKI01000002">
    <property type="protein sequence ID" value="GJM88233.1"/>
    <property type="molecule type" value="Genomic_DNA"/>
</dbReference>
<dbReference type="Gene3D" id="1.20.245.10">
    <property type="entry name" value="Lipoxygenase-1, Domain 5"/>
    <property type="match status" value="1"/>
</dbReference>
<dbReference type="SUPFAM" id="SSF48484">
    <property type="entry name" value="Lipoxigenase"/>
    <property type="match status" value="1"/>
</dbReference>
<gene>
    <name evidence="15" type="primary">ga04272</name>
    <name evidence="15" type="ORF">PR202_ga04272</name>
</gene>
<keyword evidence="8" id="KW-0443">Lipid metabolism</keyword>
<dbReference type="GO" id="GO:0034440">
    <property type="term" value="P:lipid oxidation"/>
    <property type="evidence" value="ECO:0007669"/>
    <property type="project" value="InterPro"/>
</dbReference>
<dbReference type="PROSITE" id="PS51393">
    <property type="entry name" value="LIPOXYGENASE_3"/>
    <property type="match status" value="1"/>
</dbReference>
<dbReference type="AlphaFoldDB" id="A0AAV5BRJ6"/>
<sequence>MQMPFCLWDRNKAPPTPENHVAINGTVVVSCHLGLSVPGKTTTLRLFSSTQIDHNTGKGRLSAEAPLRGGKKTKHGPGKTSTMTYQVTLFVDPDFGTPGAVVVKNGLKNDQFFLRHVQLELAEDRSIHFECNSWVYPYKKTNSDRVFFVNTSYLPDKTPETLRLLRDEELRSLRGNGRGERKDWERIYDYDYYNDLGNPEKEDHARPVLGGTASFPYPRRCRTGRPVFKKDGVTETRKHVINLDFYIPPDERFSPTKLAEVLTLAVQALTHFVVPEARALFHGDISNFKSYEQLRRDLYNKPQTPVVDGMVMDKLKTSVPSHKTYKQVNKMVKETPVRFPIPQVIEHDQEAWRTDQEFAREILAGLNPVVIKRLEVFPPVSSGGKTSTITTSHIQGRLEGLTVEKALVQNRLYILDHHDYLMPYLERINKLGVCIYASRTLLFLKDDGTLKPLVIELSLPGQGVADDDISRIFLPATQGMDGHLWQLAKAHVTVNDSGYHQLISHWLFTHATVEPFIIATKRQLSAMHPIHKLLEPHFKDNMQINTLARSILLSAGGILERTMYPGKYAMEMSSAIYSKWRFTEQSLPNELIKRGMASRDGLSLYIPDYPYAVDGLDVWHAIVGWVQSYCSHFYHSDAAVGGDRELQAWWDDVRHVGHGDRRGDHACWLELDSVANLAESLSTLIWIASALHAAVNFGQYGYAGFMPNRPTRCRRFVPMPGSAEMTQLEADPEKFFLETVPDRFTTTLGLTLIEVLSNHTSDELYLGQRATSAWTDDGEVLLLLDRFREELRRVEKRIKERNRDERLKNRKGPVKVPYTLLFPDVGGKEKGITGKGIPNSVSI</sequence>
<dbReference type="Gene3D" id="2.60.60.20">
    <property type="entry name" value="PLAT/LH2 domain"/>
    <property type="match status" value="1"/>
</dbReference>
<dbReference type="GO" id="GO:0006633">
    <property type="term" value="P:fatty acid biosynthetic process"/>
    <property type="evidence" value="ECO:0007669"/>
    <property type="project" value="UniProtKB-KW"/>
</dbReference>
<protein>
    <recommendedName>
        <fullName evidence="11">Lipoxygenase</fullName>
        <ecNumber evidence="11">1.13.11.-</ecNumber>
    </recommendedName>
</protein>
<dbReference type="Gene3D" id="4.10.372.10">
    <property type="entry name" value="Lipoxygenase-1, Domain 3"/>
    <property type="match status" value="1"/>
</dbReference>
<evidence type="ECO:0000256" key="5">
    <source>
        <dbReference type="ARBA" id="ARBA00022832"/>
    </source>
</evidence>
<dbReference type="InterPro" id="IPR000907">
    <property type="entry name" value="LipOase"/>
</dbReference>
<comment type="function">
    <text evidence="11">Plant lipoxygenase may be involved in a number of diverse aspects of plant physiology including growth and development, pest resistance, and senescence or responses to wounding.</text>
</comment>
<feature type="domain" description="Lipoxygenase" evidence="14">
    <location>
        <begin position="152"/>
        <end position="843"/>
    </location>
</feature>
<keyword evidence="16" id="KW-1185">Reference proteome</keyword>
<dbReference type="EC" id="1.13.11.-" evidence="11"/>
<comment type="pathway">
    <text evidence="11">Lipid metabolism; oxylipin biosynthesis.</text>
</comment>
<feature type="domain" description="PLAT" evidence="13">
    <location>
        <begin position="25"/>
        <end position="149"/>
    </location>
</feature>
<dbReference type="GO" id="GO:0016702">
    <property type="term" value="F:oxidoreductase activity, acting on single donors with incorporation of molecular oxygen, incorporation of two atoms of oxygen"/>
    <property type="evidence" value="ECO:0007669"/>
    <property type="project" value="InterPro"/>
</dbReference>
<comment type="caution">
    <text evidence="10">Lacks conserved residue(s) required for the propagation of feature annotation.</text>
</comment>
<evidence type="ECO:0000256" key="12">
    <source>
        <dbReference type="SAM" id="MobiDB-lite"/>
    </source>
</evidence>
<evidence type="ECO:0000256" key="10">
    <source>
        <dbReference type="PROSITE-ProRule" id="PRU00152"/>
    </source>
</evidence>
<keyword evidence="5" id="KW-0276">Fatty acid metabolism</keyword>
<keyword evidence="3" id="KW-0479">Metal-binding</keyword>
<evidence type="ECO:0000256" key="8">
    <source>
        <dbReference type="ARBA" id="ARBA00023098"/>
    </source>
</evidence>